<evidence type="ECO:0000313" key="2">
    <source>
        <dbReference type="Proteomes" id="UP001148018"/>
    </source>
</evidence>
<proteinExistence type="predicted"/>
<gene>
    <name evidence="1" type="ORF">NHX12_001399</name>
</gene>
<sequence length="201" mass="21406">MAALHHGAGETEEWETFERTSTGRRWRRWRVEGGGGGGWRVEEVEGGGWRVEEVEGGGGGGWWVEGGGGGGWRVEEVEGGGWRRWRVEEVEEVEGGGWRVEEVEGGGWRVEEVEEVEGGGGGGWWVEGGGGSSCQSGLLPALMRPSLPMIQPSLGGLKQYLPFPIGSASATAASLFPGFSVPARYYQTIINTAIRASTTGG</sequence>
<keyword evidence="2" id="KW-1185">Reference proteome</keyword>
<dbReference type="AlphaFoldDB" id="A0A9Q0IH83"/>
<reference evidence="1" key="1">
    <citation type="submission" date="2022-07" db="EMBL/GenBank/DDBJ databases">
        <title>Chromosome-level genome of Muraenolepis orangiensis.</title>
        <authorList>
            <person name="Kim J."/>
        </authorList>
    </citation>
    <scope>NUCLEOTIDE SEQUENCE</scope>
    <source>
        <strain evidence="1">KU_S4_2022</strain>
        <tissue evidence="1">Muscle</tissue>
    </source>
</reference>
<dbReference type="OrthoDB" id="434647at2759"/>
<name>A0A9Q0IH83_9TELE</name>
<dbReference type="Proteomes" id="UP001148018">
    <property type="component" value="Unassembled WGS sequence"/>
</dbReference>
<organism evidence="1 2">
    <name type="scientific">Muraenolepis orangiensis</name>
    <name type="common">Patagonian moray cod</name>
    <dbReference type="NCBI Taxonomy" id="630683"/>
    <lineage>
        <taxon>Eukaryota</taxon>
        <taxon>Metazoa</taxon>
        <taxon>Chordata</taxon>
        <taxon>Craniata</taxon>
        <taxon>Vertebrata</taxon>
        <taxon>Euteleostomi</taxon>
        <taxon>Actinopterygii</taxon>
        <taxon>Neopterygii</taxon>
        <taxon>Teleostei</taxon>
        <taxon>Neoteleostei</taxon>
        <taxon>Acanthomorphata</taxon>
        <taxon>Zeiogadaria</taxon>
        <taxon>Gadariae</taxon>
        <taxon>Gadiformes</taxon>
        <taxon>Muraenolepidoidei</taxon>
        <taxon>Muraenolepididae</taxon>
        <taxon>Muraenolepis</taxon>
    </lineage>
</organism>
<dbReference type="EMBL" id="JANIIK010000109">
    <property type="protein sequence ID" value="KAJ3597883.1"/>
    <property type="molecule type" value="Genomic_DNA"/>
</dbReference>
<protein>
    <submittedName>
        <fullName evidence="1">Uncharacterized protein</fullName>
    </submittedName>
</protein>
<accession>A0A9Q0IH83</accession>
<comment type="caution">
    <text evidence="1">The sequence shown here is derived from an EMBL/GenBank/DDBJ whole genome shotgun (WGS) entry which is preliminary data.</text>
</comment>
<evidence type="ECO:0000313" key="1">
    <source>
        <dbReference type="EMBL" id="KAJ3597883.1"/>
    </source>
</evidence>